<dbReference type="InterPro" id="IPR036397">
    <property type="entry name" value="RNaseH_sf"/>
</dbReference>
<evidence type="ECO:0000313" key="1">
    <source>
        <dbReference type="EMBL" id="SAM84618.1"/>
    </source>
</evidence>
<reference evidence="2" key="1">
    <citation type="submission" date="2016-04" db="EMBL/GenBank/DDBJ databases">
        <authorList>
            <person name="Guldener U."/>
            <person name="Guldener U."/>
        </authorList>
    </citation>
    <scope>NUCLEOTIDE SEQUENCE [LARGE SCALE GENOMIC DNA]</scope>
    <source>
        <strain evidence="2">UB2112</strain>
    </source>
</reference>
<name>A0A1K0H973_9BASI</name>
<proteinExistence type="predicted"/>
<sequence>MQLWKAAYRAGINCRIALRKPFLTAKNWHKRLEWAKANSSTDWRGVLFTDEAAVEVGYWPRHKWVSCWKNTQEDINNMVLTFHSSCFSIQVWASIAYNLKTLLVVLPLAPRKKRPGSANQWDPAENLTAVRYRNWIIDGPLRDTVTAVSAYPDGLLFVKDSSSCHQAAICKQQQAEYNIKAQEHPPALPDLNPIENIWYVFKNLLGKCLPVPKTRDELARAAEELWNTQIMLEHINPVIDSMEHCVEQVLTKHGGPLKY</sequence>
<organism evidence="1 2">
    <name type="scientific">Ustilago bromivora</name>
    <dbReference type="NCBI Taxonomy" id="307758"/>
    <lineage>
        <taxon>Eukaryota</taxon>
        <taxon>Fungi</taxon>
        <taxon>Dikarya</taxon>
        <taxon>Basidiomycota</taxon>
        <taxon>Ustilaginomycotina</taxon>
        <taxon>Ustilaginomycetes</taxon>
        <taxon>Ustilaginales</taxon>
        <taxon>Ustilaginaceae</taxon>
        <taxon>Ustilago</taxon>
    </lineage>
</organism>
<dbReference type="EMBL" id="LT558131">
    <property type="protein sequence ID" value="SAM84618.1"/>
    <property type="molecule type" value="Genomic_DNA"/>
</dbReference>
<protein>
    <recommendedName>
        <fullName evidence="3">Tc1-like transposase DDE domain-containing protein</fullName>
    </recommendedName>
</protein>
<dbReference type="GO" id="GO:0003676">
    <property type="term" value="F:nucleic acid binding"/>
    <property type="evidence" value="ECO:0007669"/>
    <property type="project" value="InterPro"/>
</dbReference>
<gene>
    <name evidence="1" type="ORF">UBRO_20837</name>
</gene>
<dbReference type="Proteomes" id="UP000179920">
    <property type="component" value="Chromosome XV"/>
</dbReference>
<dbReference type="AlphaFoldDB" id="A0A1K0H973"/>
<evidence type="ECO:0008006" key="3">
    <source>
        <dbReference type="Google" id="ProtNLM"/>
    </source>
</evidence>
<dbReference type="Gene3D" id="3.30.420.10">
    <property type="entry name" value="Ribonuclease H-like superfamily/Ribonuclease H"/>
    <property type="match status" value="1"/>
</dbReference>
<evidence type="ECO:0000313" key="2">
    <source>
        <dbReference type="Proteomes" id="UP000179920"/>
    </source>
</evidence>
<accession>A0A1K0H973</accession>